<accession>A0A1G6Z5I0</accession>
<dbReference type="EMBL" id="FNAP01000002">
    <property type="protein sequence ID" value="SDD97125.1"/>
    <property type="molecule type" value="Genomic_DNA"/>
</dbReference>
<reference evidence="8 9" key="1">
    <citation type="submission" date="2016-10" db="EMBL/GenBank/DDBJ databases">
        <authorList>
            <person name="de Groot N.N."/>
        </authorList>
    </citation>
    <scope>NUCLEOTIDE SEQUENCE [LARGE SCALE GENOMIC DNA]</scope>
    <source>
        <strain evidence="8 9">ATCC 700224</strain>
    </source>
</reference>
<comment type="subcellular location">
    <subcellularLocation>
        <location evidence="1">Cell membrane</location>
        <topology evidence="1">Multi-pass membrane protein</topology>
    </subcellularLocation>
</comment>
<evidence type="ECO:0000256" key="4">
    <source>
        <dbReference type="ARBA" id="ARBA00022989"/>
    </source>
</evidence>
<dbReference type="GO" id="GO:0005886">
    <property type="term" value="C:plasma membrane"/>
    <property type="evidence" value="ECO:0007669"/>
    <property type="project" value="UniProtKB-SubCell"/>
</dbReference>
<keyword evidence="4 6" id="KW-1133">Transmembrane helix</keyword>
<evidence type="ECO:0000256" key="2">
    <source>
        <dbReference type="ARBA" id="ARBA00022475"/>
    </source>
</evidence>
<dbReference type="AlphaFoldDB" id="A0A1G6Z5I0"/>
<feature type="transmembrane region" description="Helical" evidence="6">
    <location>
        <begin position="35"/>
        <end position="55"/>
    </location>
</feature>
<dbReference type="OrthoDB" id="8455471at2"/>
<organism evidence="8 9">
    <name type="scientific">Rhodospira trueperi</name>
    <dbReference type="NCBI Taxonomy" id="69960"/>
    <lineage>
        <taxon>Bacteria</taxon>
        <taxon>Pseudomonadati</taxon>
        <taxon>Pseudomonadota</taxon>
        <taxon>Alphaproteobacteria</taxon>
        <taxon>Rhodospirillales</taxon>
        <taxon>Rhodospirillaceae</taxon>
        <taxon>Rhodospira</taxon>
    </lineage>
</organism>
<evidence type="ECO:0000256" key="1">
    <source>
        <dbReference type="ARBA" id="ARBA00004651"/>
    </source>
</evidence>
<proteinExistence type="predicted"/>
<evidence type="ECO:0000259" key="7">
    <source>
        <dbReference type="Pfam" id="PF13396"/>
    </source>
</evidence>
<sequence length="63" mass="7004">MFGLEIGLFGLIHLILVLWAGLHVIGSSTDPLPKAIWLVVLVFLPILGLIAWFFLGPRAPRKR</sequence>
<keyword evidence="2" id="KW-1003">Cell membrane</keyword>
<keyword evidence="5 6" id="KW-0472">Membrane</keyword>
<dbReference type="Pfam" id="PF13396">
    <property type="entry name" value="PLDc_N"/>
    <property type="match status" value="1"/>
</dbReference>
<protein>
    <submittedName>
        <fullName evidence="8">Phospholipase_D-nuclease N-terminal</fullName>
    </submittedName>
</protein>
<evidence type="ECO:0000313" key="9">
    <source>
        <dbReference type="Proteomes" id="UP000199412"/>
    </source>
</evidence>
<evidence type="ECO:0000256" key="3">
    <source>
        <dbReference type="ARBA" id="ARBA00022692"/>
    </source>
</evidence>
<feature type="domain" description="Cardiolipin synthase N-terminal" evidence="7">
    <location>
        <begin position="15"/>
        <end position="57"/>
    </location>
</feature>
<evidence type="ECO:0000313" key="8">
    <source>
        <dbReference type="EMBL" id="SDD97125.1"/>
    </source>
</evidence>
<feature type="transmembrane region" description="Helical" evidence="6">
    <location>
        <begin position="7"/>
        <end position="29"/>
    </location>
</feature>
<evidence type="ECO:0000256" key="6">
    <source>
        <dbReference type="SAM" id="Phobius"/>
    </source>
</evidence>
<dbReference type="Proteomes" id="UP000199412">
    <property type="component" value="Unassembled WGS sequence"/>
</dbReference>
<evidence type="ECO:0000256" key="5">
    <source>
        <dbReference type="ARBA" id="ARBA00023136"/>
    </source>
</evidence>
<dbReference type="RefSeq" id="WP_092782768.1">
    <property type="nucleotide sequence ID" value="NZ_FNAP01000002.1"/>
</dbReference>
<keyword evidence="3 6" id="KW-0812">Transmembrane</keyword>
<dbReference type="STRING" id="69960.SAMN05421720_102234"/>
<gene>
    <name evidence="8" type="ORF">SAMN05421720_102234</name>
</gene>
<dbReference type="InterPro" id="IPR027379">
    <property type="entry name" value="CLS_N"/>
</dbReference>
<name>A0A1G6Z5I0_9PROT</name>
<keyword evidence="9" id="KW-1185">Reference proteome</keyword>